<keyword evidence="12 16" id="KW-0472">Membrane</keyword>
<comment type="function">
    <text evidence="14">Stearoyl-CoA desaturase that utilizes O(2) and electrons from reduced cytochrome b5 to introduce the first double bond into saturated fatty acyl-CoA substrates.</text>
</comment>
<evidence type="ECO:0000256" key="16">
    <source>
        <dbReference type="SAM" id="Phobius"/>
    </source>
</evidence>
<evidence type="ECO:0000256" key="4">
    <source>
        <dbReference type="ARBA" id="ARBA00022617"/>
    </source>
</evidence>
<feature type="transmembrane region" description="Helical" evidence="16">
    <location>
        <begin position="12"/>
        <end position="31"/>
    </location>
</feature>
<dbReference type="Proteomes" id="UP000310158">
    <property type="component" value="Unassembled WGS sequence"/>
</dbReference>
<evidence type="ECO:0000256" key="13">
    <source>
        <dbReference type="ARBA" id="ARBA00023160"/>
    </source>
</evidence>
<dbReference type="InterPro" id="IPR018506">
    <property type="entry name" value="Cyt_B5_heme-BS"/>
</dbReference>
<feature type="transmembrane region" description="Helical" evidence="16">
    <location>
        <begin position="103"/>
        <end position="119"/>
    </location>
</feature>
<keyword evidence="4 14" id="KW-0349">Heme</keyword>
<evidence type="ECO:0000256" key="12">
    <source>
        <dbReference type="ARBA" id="ARBA00023136"/>
    </source>
</evidence>
<evidence type="ECO:0000256" key="15">
    <source>
        <dbReference type="RuleBase" id="RU000581"/>
    </source>
</evidence>
<keyword evidence="14" id="KW-0249">Electron transport</keyword>
<dbReference type="InterPro" id="IPR001199">
    <property type="entry name" value="Cyt_B5-like_heme/steroid-bd"/>
</dbReference>
<comment type="subcellular location">
    <subcellularLocation>
        <location evidence="1">Membrane</location>
        <topology evidence="1">Multi-pass membrane protein</topology>
    </subcellularLocation>
</comment>
<keyword evidence="11 14" id="KW-0443">Lipid metabolism</keyword>
<keyword evidence="19" id="KW-1185">Reference proteome</keyword>
<evidence type="ECO:0000256" key="3">
    <source>
        <dbReference type="ARBA" id="ARBA00022516"/>
    </source>
</evidence>
<proteinExistence type="inferred from homology"/>
<dbReference type="GO" id="GO:0005789">
    <property type="term" value="C:endoplasmic reticulum membrane"/>
    <property type="evidence" value="ECO:0007669"/>
    <property type="project" value="TreeGrafter"/>
</dbReference>
<evidence type="ECO:0000256" key="6">
    <source>
        <dbReference type="ARBA" id="ARBA00022723"/>
    </source>
</evidence>
<feature type="transmembrane region" description="Helical" evidence="16">
    <location>
        <begin position="73"/>
        <end position="91"/>
    </location>
</feature>
<sequence>MSSPPKRQPIWWSNAIFFVGTHIAALFGMYLRPPSSVSWRILFMTVALWQLASFGITIGYHRLYSHRAFKASLAVRLLLAILGTIAMQGSIKRFTDDNEHDPYSATRGLFFSHVGWIFYKTEYKRMVLIDRGDLDHDPVVRFQHNNYVPLAIIFGFVLPTALGFFWGDPWGAYIWGGLVSKLLIWHCTFLVNSTRLAHWDGLQPYSDDNTSRTNLHQILALLTAGEGNHNFHVRSAWQDFPVSNRVDYQASQHAFPHDFRAGPSFFDWDPSKWVILALNRLGFVTGLRRAHEDDIVEAKLYMKCQAHLHHDTDISDTGDSALPVWDSNQLEAFITSKTASCIILINGFAVDVTEYLKDHPGGAALLRRYSVPATCSREDERLGHGEIAPSRDASWAFDGGLNKHSRAAKRRMLQLRVARVLPRHVD</sequence>
<keyword evidence="13 14" id="KW-0275">Fatty acid biosynthesis</keyword>
<feature type="transmembrane region" description="Helical" evidence="16">
    <location>
        <begin position="172"/>
        <end position="191"/>
    </location>
</feature>
<comment type="cofactor">
    <cofactor evidence="14">
        <name>Fe(2+)</name>
        <dbReference type="ChEBI" id="CHEBI:29033"/>
    </cofactor>
    <text evidence="14">Expected to bind 2 Fe(2+) ions per subunit.</text>
</comment>
<feature type="domain" description="Cytochrome b5 heme-binding" evidence="17">
    <location>
        <begin position="322"/>
        <end position="421"/>
    </location>
</feature>
<evidence type="ECO:0000259" key="17">
    <source>
        <dbReference type="PROSITE" id="PS50255"/>
    </source>
</evidence>
<dbReference type="InterPro" id="IPR009160">
    <property type="entry name" value="Acyl-CoA_deSatase_haem/ster-bd"/>
</dbReference>
<dbReference type="PIRSF" id="PIRSF000345">
    <property type="entry name" value="OLE1"/>
    <property type="match status" value="1"/>
</dbReference>
<dbReference type="EMBL" id="SGPL01000081">
    <property type="protein sequence ID" value="THH18265.1"/>
    <property type="molecule type" value="Genomic_DNA"/>
</dbReference>
<comment type="catalytic activity">
    <reaction evidence="14">
        <text>octadecanoyl-CoA + 2 Fe(II)-[cytochrome b5] + O2 + 2 H(+) = (9Z)-octadecenoyl-CoA + 2 Fe(III)-[cytochrome b5] + 2 H2O</text>
        <dbReference type="Rhea" id="RHEA:19721"/>
        <dbReference type="Rhea" id="RHEA-COMP:10438"/>
        <dbReference type="Rhea" id="RHEA-COMP:10439"/>
        <dbReference type="ChEBI" id="CHEBI:15377"/>
        <dbReference type="ChEBI" id="CHEBI:15378"/>
        <dbReference type="ChEBI" id="CHEBI:15379"/>
        <dbReference type="ChEBI" id="CHEBI:29033"/>
        <dbReference type="ChEBI" id="CHEBI:29034"/>
        <dbReference type="ChEBI" id="CHEBI:57387"/>
        <dbReference type="ChEBI" id="CHEBI:57394"/>
        <dbReference type="EC" id="1.14.19.1"/>
    </reaction>
</comment>
<dbReference type="PROSITE" id="PS50255">
    <property type="entry name" value="CYTOCHROME_B5_2"/>
    <property type="match status" value="1"/>
</dbReference>
<feature type="transmembrane region" description="Helical" evidence="16">
    <location>
        <begin position="147"/>
        <end position="166"/>
    </location>
</feature>
<organism evidence="18 19">
    <name type="scientific">Bondarzewia mesenterica</name>
    <dbReference type="NCBI Taxonomy" id="1095465"/>
    <lineage>
        <taxon>Eukaryota</taxon>
        <taxon>Fungi</taxon>
        <taxon>Dikarya</taxon>
        <taxon>Basidiomycota</taxon>
        <taxon>Agaricomycotina</taxon>
        <taxon>Agaricomycetes</taxon>
        <taxon>Russulales</taxon>
        <taxon>Bondarzewiaceae</taxon>
        <taxon>Bondarzewia</taxon>
    </lineage>
</organism>
<dbReference type="InterPro" id="IPR036400">
    <property type="entry name" value="Cyt_B5-like_heme/steroid_sf"/>
</dbReference>
<dbReference type="GO" id="GO:0020037">
    <property type="term" value="F:heme binding"/>
    <property type="evidence" value="ECO:0007669"/>
    <property type="project" value="InterPro"/>
</dbReference>
<dbReference type="GO" id="GO:0005506">
    <property type="term" value="F:iron ion binding"/>
    <property type="evidence" value="ECO:0007669"/>
    <property type="project" value="TreeGrafter"/>
</dbReference>
<dbReference type="PROSITE" id="PS00191">
    <property type="entry name" value="CYTOCHROME_B5_1"/>
    <property type="match status" value="1"/>
</dbReference>
<dbReference type="AlphaFoldDB" id="A0A4S4M0E0"/>
<feature type="transmembrane region" description="Helical" evidence="16">
    <location>
        <begin position="37"/>
        <end position="61"/>
    </location>
</feature>
<comment type="domain">
    <text evidence="15">The histidine box domains are involved in binding the catalytic metal ions.</text>
</comment>
<dbReference type="InterPro" id="IPR015876">
    <property type="entry name" value="Acyl-CoA_DS"/>
</dbReference>
<dbReference type="OrthoDB" id="10260134at2759"/>
<evidence type="ECO:0000256" key="11">
    <source>
        <dbReference type="ARBA" id="ARBA00023098"/>
    </source>
</evidence>
<evidence type="ECO:0000256" key="5">
    <source>
        <dbReference type="ARBA" id="ARBA00022692"/>
    </source>
</evidence>
<evidence type="ECO:0000256" key="10">
    <source>
        <dbReference type="ARBA" id="ARBA00023004"/>
    </source>
</evidence>
<dbReference type="GO" id="GO:0004768">
    <property type="term" value="F:stearoyl-CoA 9-desaturase activity"/>
    <property type="evidence" value="ECO:0007669"/>
    <property type="project" value="UniProtKB-UniRule"/>
</dbReference>
<evidence type="ECO:0000256" key="7">
    <source>
        <dbReference type="ARBA" id="ARBA00022832"/>
    </source>
</evidence>
<keyword evidence="14" id="KW-0813">Transport</keyword>
<keyword evidence="10 14" id="KW-0408">Iron</keyword>
<name>A0A4S4M0E0_9AGAM</name>
<dbReference type="PANTHER" id="PTHR11351">
    <property type="entry name" value="ACYL-COA DESATURASE"/>
    <property type="match status" value="1"/>
</dbReference>
<keyword evidence="3 14" id="KW-0444">Lipid biosynthesis</keyword>
<evidence type="ECO:0000313" key="18">
    <source>
        <dbReference type="EMBL" id="THH18265.1"/>
    </source>
</evidence>
<evidence type="ECO:0000256" key="1">
    <source>
        <dbReference type="ARBA" id="ARBA00004141"/>
    </source>
</evidence>
<evidence type="ECO:0000256" key="2">
    <source>
        <dbReference type="ARBA" id="ARBA00009295"/>
    </source>
</evidence>
<keyword evidence="5 15" id="KW-0812">Transmembrane</keyword>
<comment type="caution">
    <text evidence="18">The sequence shown here is derived from an EMBL/GenBank/DDBJ whole genome shotgun (WGS) entry which is preliminary data.</text>
</comment>
<dbReference type="GO" id="GO:0006636">
    <property type="term" value="P:unsaturated fatty acid biosynthetic process"/>
    <property type="evidence" value="ECO:0007669"/>
    <property type="project" value="UniProtKB-UniRule"/>
</dbReference>
<comment type="similarity">
    <text evidence="2 14 15">Belongs to the fatty acid desaturase type 1 family.</text>
</comment>
<dbReference type="SUPFAM" id="SSF55856">
    <property type="entry name" value="Cytochrome b5-like heme/steroid binding domain"/>
    <property type="match status" value="1"/>
</dbReference>
<keyword evidence="8 16" id="KW-1133">Transmembrane helix</keyword>
<evidence type="ECO:0000256" key="9">
    <source>
        <dbReference type="ARBA" id="ARBA00023002"/>
    </source>
</evidence>
<dbReference type="EC" id="1.14.19.1" evidence="14"/>
<protein>
    <recommendedName>
        <fullName evidence="14">Acyl-CoA desaturase</fullName>
        <ecNumber evidence="14">1.14.19.1</ecNumber>
    </recommendedName>
</protein>
<keyword evidence="6 14" id="KW-0479">Metal-binding</keyword>
<gene>
    <name evidence="18" type="ORF">EW146_g2685</name>
</gene>
<accession>A0A4S4M0E0</accession>
<reference evidence="18 19" key="1">
    <citation type="submission" date="2019-02" db="EMBL/GenBank/DDBJ databases">
        <title>Genome sequencing of the rare red list fungi Bondarzewia mesenterica.</title>
        <authorList>
            <person name="Buettner E."/>
            <person name="Kellner H."/>
        </authorList>
    </citation>
    <scope>NUCLEOTIDE SEQUENCE [LARGE SCALE GENOMIC DNA]</scope>
    <source>
        <strain evidence="18 19">DSM 108281</strain>
    </source>
</reference>
<keyword evidence="7 14" id="KW-0276">Fatty acid metabolism</keyword>
<dbReference type="PRINTS" id="PR00075">
    <property type="entry name" value="FACDDSATRASE"/>
</dbReference>
<dbReference type="Gene3D" id="3.10.120.10">
    <property type="entry name" value="Cytochrome b5-like heme/steroid binding domain"/>
    <property type="match status" value="1"/>
</dbReference>
<evidence type="ECO:0000256" key="8">
    <source>
        <dbReference type="ARBA" id="ARBA00022989"/>
    </source>
</evidence>
<keyword evidence="9 14" id="KW-0560">Oxidoreductase</keyword>
<evidence type="ECO:0000313" key="19">
    <source>
        <dbReference type="Proteomes" id="UP000310158"/>
    </source>
</evidence>
<evidence type="ECO:0000256" key="14">
    <source>
        <dbReference type="PIRNR" id="PIRNR000345"/>
    </source>
</evidence>
<dbReference type="PANTHER" id="PTHR11351:SF31">
    <property type="entry name" value="DESATURASE 1, ISOFORM A-RELATED"/>
    <property type="match status" value="1"/>
</dbReference>